<reference evidence="1 2" key="1">
    <citation type="journal article" date="2018" name="Front. Microbiol.">
        <title>Genomic and genetic insights into a cosmopolitan fungus, Paecilomyces variotii (Eurotiales).</title>
        <authorList>
            <person name="Urquhart A.S."/>
            <person name="Mondo S.J."/>
            <person name="Makela M.R."/>
            <person name="Hane J.K."/>
            <person name="Wiebenga A."/>
            <person name="He G."/>
            <person name="Mihaltcheva S."/>
            <person name="Pangilinan J."/>
            <person name="Lipzen A."/>
            <person name="Barry K."/>
            <person name="de Vries R.P."/>
            <person name="Grigoriev I.V."/>
            <person name="Idnurm A."/>
        </authorList>
    </citation>
    <scope>NUCLEOTIDE SEQUENCE [LARGE SCALE GENOMIC DNA]</scope>
    <source>
        <strain evidence="1 2">CBS 101075</strain>
    </source>
</reference>
<proteinExistence type="predicted"/>
<evidence type="ECO:0000313" key="1">
    <source>
        <dbReference type="EMBL" id="RWQ92401.1"/>
    </source>
</evidence>
<keyword evidence="2" id="KW-1185">Reference proteome</keyword>
<evidence type="ECO:0000313" key="2">
    <source>
        <dbReference type="Proteomes" id="UP000283841"/>
    </source>
</evidence>
<dbReference type="Proteomes" id="UP000283841">
    <property type="component" value="Unassembled WGS sequence"/>
</dbReference>
<name>A0A443HKR9_BYSSP</name>
<gene>
    <name evidence="1" type="ORF">C8Q69DRAFT_479026</name>
</gene>
<dbReference type="GeneID" id="39600696"/>
<accession>A0A443HKR9</accession>
<comment type="caution">
    <text evidence="1">The sequence shown here is derived from an EMBL/GenBank/DDBJ whole genome shotgun (WGS) entry which is preliminary data.</text>
</comment>
<sequence length="368" mass="40950">MDLSFVLVRHNSDVQLEFYSCSPNITGPLQLQYQASHPALTPSIYRCPNLAFDFFHKELLISVWKKVGNISSTSTLALHRLSSYFALGATETGFEAYPKNLGSSSVIYYQNQTYVSRTTVDRQEAPSGVSLSIRPSTQNAKWTTLPLKATRSTKAISSQLLSQSSVKGNFKYVHHACQADNGTLFIDSVKDTFFMDLSPDNSIFWQSVEIPNSASLGVRDGNFSSCFLFDQGNNQQKWRLYIFYITKDSADSTECKVKSFYIPLRQDGSLDKNKADFQGLRDIDSYDIASGNIQPGPITARAHEGSKTVWLTYTVGGGRPRCVVASFGEDGELPKSGSQWSKPDMELGFVPSEKDLYTAIFLPRTYIG</sequence>
<dbReference type="VEuPathDB" id="FungiDB:C8Q69DRAFT_479026"/>
<dbReference type="RefSeq" id="XP_028482046.1">
    <property type="nucleotide sequence ID" value="XM_028631419.1"/>
</dbReference>
<dbReference type="AlphaFoldDB" id="A0A443HKR9"/>
<dbReference type="EMBL" id="RCNU01000013">
    <property type="protein sequence ID" value="RWQ92401.1"/>
    <property type="molecule type" value="Genomic_DNA"/>
</dbReference>
<protein>
    <submittedName>
        <fullName evidence="1">Uncharacterized protein</fullName>
    </submittedName>
</protein>
<organism evidence="1 2">
    <name type="scientific">Byssochlamys spectabilis</name>
    <name type="common">Paecilomyces variotii</name>
    <dbReference type="NCBI Taxonomy" id="264951"/>
    <lineage>
        <taxon>Eukaryota</taxon>
        <taxon>Fungi</taxon>
        <taxon>Dikarya</taxon>
        <taxon>Ascomycota</taxon>
        <taxon>Pezizomycotina</taxon>
        <taxon>Eurotiomycetes</taxon>
        <taxon>Eurotiomycetidae</taxon>
        <taxon>Eurotiales</taxon>
        <taxon>Thermoascaceae</taxon>
        <taxon>Paecilomyces</taxon>
    </lineage>
</organism>